<dbReference type="GO" id="GO:0051119">
    <property type="term" value="F:sugar transmembrane transporter activity"/>
    <property type="evidence" value="ECO:0007669"/>
    <property type="project" value="InterPro"/>
</dbReference>
<feature type="transmembrane region" description="Helical" evidence="9">
    <location>
        <begin position="254"/>
        <end position="277"/>
    </location>
</feature>
<feature type="domain" description="Major facilitator superfamily (MFS) profile" evidence="10">
    <location>
        <begin position="19"/>
        <end position="443"/>
    </location>
</feature>
<feature type="transmembrane region" description="Helical" evidence="9">
    <location>
        <begin position="88"/>
        <end position="105"/>
    </location>
</feature>
<keyword evidence="6 9" id="KW-1133">Transmembrane helix</keyword>
<keyword evidence="7 9" id="KW-0472">Membrane</keyword>
<evidence type="ECO:0000256" key="2">
    <source>
        <dbReference type="ARBA" id="ARBA00022448"/>
    </source>
</evidence>
<accession>A0A5N4A8H1</accession>
<feature type="transmembrane region" description="Helical" evidence="9">
    <location>
        <begin position="358"/>
        <end position="376"/>
    </location>
</feature>
<keyword evidence="5 9" id="KW-0812">Transmembrane</keyword>
<dbReference type="PANTHER" id="PTHR48021">
    <property type="match status" value="1"/>
</dbReference>
<dbReference type="InParanoid" id="A0A5N4A8H1"/>
<dbReference type="InterPro" id="IPR003663">
    <property type="entry name" value="Sugar/inositol_transpt"/>
</dbReference>
<keyword evidence="3" id="KW-1003">Cell membrane</keyword>
<dbReference type="InterPro" id="IPR036259">
    <property type="entry name" value="MFS_trans_sf"/>
</dbReference>
<keyword evidence="8" id="KW-0325">Glycoprotein</keyword>
<reference evidence="11 12" key="1">
    <citation type="journal article" date="2018" name="Elife">
        <title>Firefly genomes illuminate parallel origins of bioluminescence in beetles.</title>
        <authorList>
            <person name="Fallon T.R."/>
            <person name="Lower S.E."/>
            <person name="Chang C.H."/>
            <person name="Bessho-Uehara M."/>
            <person name="Martin G.J."/>
            <person name="Bewick A.J."/>
            <person name="Behringer M."/>
            <person name="Debat H.J."/>
            <person name="Wong I."/>
            <person name="Day J.C."/>
            <person name="Suvorov A."/>
            <person name="Silva C.J."/>
            <person name="Stanger-Hall K.F."/>
            <person name="Hall D.W."/>
            <person name="Schmitz R.J."/>
            <person name="Nelson D.R."/>
            <person name="Lewis S.M."/>
            <person name="Shigenobu S."/>
            <person name="Bybee S.M."/>
            <person name="Larracuente A.M."/>
            <person name="Oba Y."/>
            <person name="Weng J.K."/>
        </authorList>
    </citation>
    <scope>NUCLEOTIDE SEQUENCE [LARGE SCALE GENOMIC DNA]</scope>
    <source>
        <strain evidence="11">1611_PpyrPB1</strain>
        <tissue evidence="11">Whole body</tissue>
    </source>
</reference>
<evidence type="ECO:0000256" key="1">
    <source>
        <dbReference type="ARBA" id="ARBA00004651"/>
    </source>
</evidence>
<dbReference type="Gene3D" id="1.20.1250.20">
    <property type="entry name" value="MFS general substrate transporter like domains"/>
    <property type="match status" value="1"/>
</dbReference>
<dbReference type="EMBL" id="VVIM01000009">
    <property type="protein sequence ID" value="KAB0793558.1"/>
    <property type="molecule type" value="Genomic_DNA"/>
</dbReference>
<dbReference type="PROSITE" id="PS50850">
    <property type="entry name" value="MFS"/>
    <property type="match status" value="1"/>
</dbReference>
<gene>
    <name evidence="11" type="ORF">PPYR_13178</name>
</gene>
<comment type="caution">
    <text evidence="11">The sequence shown here is derived from an EMBL/GenBank/DDBJ whole genome shotgun (WGS) entry which is preliminary data.</text>
</comment>
<dbReference type="AlphaFoldDB" id="A0A5N4A8H1"/>
<dbReference type="InterPro" id="IPR020846">
    <property type="entry name" value="MFS_dom"/>
</dbReference>
<proteinExistence type="predicted"/>
<dbReference type="InterPro" id="IPR005828">
    <property type="entry name" value="MFS_sugar_transport-like"/>
</dbReference>
<dbReference type="OrthoDB" id="6612291at2759"/>
<feature type="transmembrane region" description="Helical" evidence="9">
    <location>
        <begin position="117"/>
        <end position="134"/>
    </location>
</feature>
<name>A0A5N4A8H1_PHOPY</name>
<keyword evidence="12" id="KW-1185">Reference proteome</keyword>
<dbReference type="Proteomes" id="UP000327044">
    <property type="component" value="Unassembled WGS sequence"/>
</dbReference>
<dbReference type="FunFam" id="1.20.1250.20:FF:000218">
    <property type="entry name" value="facilitated trehalose transporter Tret1"/>
    <property type="match status" value="1"/>
</dbReference>
<evidence type="ECO:0000256" key="3">
    <source>
        <dbReference type="ARBA" id="ARBA00022475"/>
    </source>
</evidence>
<feature type="transmembrane region" description="Helical" evidence="9">
    <location>
        <begin position="318"/>
        <end position="338"/>
    </location>
</feature>
<comment type="subcellular location">
    <subcellularLocation>
        <location evidence="1">Cell membrane</location>
        <topology evidence="1">Multi-pass membrane protein</topology>
    </subcellularLocation>
</comment>
<evidence type="ECO:0000256" key="8">
    <source>
        <dbReference type="ARBA" id="ARBA00023180"/>
    </source>
</evidence>
<evidence type="ECO:0000313" key="11">
    <source>
        <dbReference type="EMBL" id="KAB0793558.1"/>
    </source>
</evidence>
<keyword evidence="2" id="KW-0813">Transport</keyword>
<dbReference type="GO" id="GO:0005886">
    <property type="term" value="C:plasma membrane"/>
    <property type="evidence" value="ECO:0007669"/>
    <property type="project" value="UniProtKB-SubCell"/>
</dbReference>
<dbReference type="PROSITE" id="PS00217">
    <property type="entry name" value="SUGAR_TRANSPORT_2"/>
    <property type="match status" value="1"/>
</dbReference>
<evidence type="ECO:0000256" key="5">
    <source>
        <dbReference type="ARBA" id="ARBA00022692"/>
    </source>
</evidence>
<dbReference type="InterPro" id="IPR005829">
    <property type="entry name" value="Sugar_transporter_CS"/>
</dbReference>
<evidence type="ECO:0000313" key="12">
    <source>
        <dbReference type="Proteomes" id="UP000327044"/>
    </source>
</evidence>
<dbReference type="CDD" id="cd17358">
    <property type="entry name" value="MFS_GLUT6_8_Class3_like"/>
    <property type="match status" value="1"/>
</dbReference>
<evidence type="ECO:0000256" key="6">
    <source>
        <dbReference type="ARBA" id="ARBA00022989"/>
    </source>
</evidence>
<evidence type="ECO:0000256" key="4">
    <source>
        <dbReference type="ARBA" id="ARBA00022597"/>
    </source>
</evidence>
<organism evidence="11 12">
    <name type="scientific">Photinus pyralis</name>
    <name type="common">Common eastern firefly</name>
    <name type="synonym">Lampyris pyralis</name>
    <dbReference type="NCBI Taxonomy" id="7054"/>
    <lineage>
        <taxon>Eukaryota</taxon>
        <taxon>Metazoa</taxon>
        <taxon>Ecdysozoa</taxon>
        <taxon>Arthropoda</taxon>
        <taxon>Hexapoda</taxon>
        <taxon>Insecta</taxon>
        <taxon>Pterygota</taxon>
        <taxon>Neoptera</taxon>
        <taxon>Endopterygota</taxon>
        <taxon>Coleoptera</taxon>
        <taxon>Polyphaga</taxon>
        <taxon>Elateriformia</taxon>
        <taxon>Elateroidea</taxon>
        <taxon>Lampyridae</taxon>
        <taxon>Lampyrinae</taxon>
        <taxon>Photinus</taxon>
    </lineage>
</organism>
<dbReference type="PRINTS" id="PR00171">
    <property type="entry name" value="SUGRTRNSPORT"/>
</dbReference>
<dbReference type="InterPro" id="IPR044775">
    <property type="entry name" value="MFS_ERD6/Tret1-like"/>
</dbReference>
<feature type="transmembrane region" description="Helical" evidence="9">
    <location>
        <begin position="173"/>
        <end position="191"/>
    </location>
</feature>
<dbReference type="Pfam" id="PF00083">
    <property type="entry name" value="Sugar_tr"/>
    <property type="match status" value="1"/>
</dbReference>
<feature type="transmembrane region" description="Helical" evidence="9">
    <location>
        <begin position="289"/>
        <end position="311"/>
    </location>
</feature>
<dbReference type="PANTHER" id="PTHR48021:SF86">
    <property type="entry name" value="FACILITATED TREHALOSE TRANSPORTER TRET1-1-LIKE PROTEIN"/>
    <property type="match status" value="1"/>
</dbReference>
<dbReference type="InterPro" id="IPR050549">
    <property type="entry name" value="MFS_Trehalose_Transporter"/>
</dbReference>
<protein>
    <recommendedName>
        <fullName evidence="10">Major facilitator superfamily (MFS) profile domain-containing protein</fullName>
    </recommendedName>
</protein>
<sequence>MTHTVKNNAIPLIGKLKMLFATFCLGPVTLGVSISWTSPVLPQLESNATSFHLTSEESSWVGSMLGLGVLAAALPIGYLSSRFGLKKCVIGLILPLLIFTVVAVFSKDVYSLCIARFFSGIATGGICVISPMYTSEISDVSFRGTLGSFFEFLLYVGVVLVAIIGAYVEYKTLTVMLGIVGLALTMIFIFLPESPTHLMKINKREEAERALRFYRSKNCDISDAMMEIETSIKSKENQLSVKEALTSRRVIRGLIAAVGLTVFQKFCGVDCILFYSVSIFQVTQTGMNAYTSTIVLALVQLVSAVLNVFVIEMANRRLFLFISTIGMGISLGVLGMYFQLKELGINFTGIEAIPLGSLIAYAFTFSMGMGPILWMINGELFAPDVKGLANGITMTSNWILLSTVTKSFPIMMNNMGPNYTFYLFAASMFLCAIFVKFFVPETRGKTLEQIQSDLSS</sequence>
<feature type="transmembrane region" description="Helical" evidence="9">
    <location>
        <begin position="388"/>
        <end position="408"/>
    </location>
</feature>
<evidence type="ECO:0000256" key="7">
    <source>
        <dbReference type="ARBA" id="ARBA00023136"/>
    </source>
</evidence>
<keyword evidence="4" id="KW-0762">Sugar transport</keyword>
<evidence type="ECO:0000259" key="10">
    <source>
        <dbReference type="PROSITE" id="PS50850"/>
    </source>
</evidence>
<feature type="transmembrane region" description="Helical" evidence="9">
    <location>
        <begin position="146"/>
        <end position="167"/>
    </location>
</feature>
<feature type="transmembrane region" description="Helical" evidence="9">
    <location>
        <begin position="59"/>
        <end position="79"/>
    </location>
</feature>
<dbReference type="SUPFAM" id="SSF103473">
    <property type="entry name" value="MFS general substrate transporter"/>
    <property type="match status" value="1"/>
</dbReference>
<evidence type="ECO:0000256" key="9">
    <source>
        <dbReference type="SAM" id="Phobius"/>
    </source>
</evidence>
<feature type="transmembrane region" description="Helical" evidence="9">
    <location>
        <begin position="420"/>
        <end position="439"/>
    </location>
</feature>